<dbReference type="EMBL" id="FR799562">
    <property type="protein sequence ID" value="CBZ24260.1"/>
    <property type="molecule type" value="Genomic_DNA"/>
</dbReference>
<dbReference type="VEuPathDB" id="TriTrypDB:LmxM.09.1030"/>
<protein>
    <submittedName>
        <fullName evidence="2">Uncharacterized protein</fullName>
    </submittedName>
</protein>
<dbReference type="Proteomes" id="UP000007259">
    <property type="component" value="Chromosome 9"/>
</dbReference>
<evidence type="ECO:0000313" key="3">
    <source>
        <dbReference type="Proteomes" id="UP000007259"/>
    </source>
</evidence>
<gene>
    <name evidence="2" type="ORF">LMXM_09_1030</name>
</gene>
<dbReference type="PhylomeDB" id="E9AMV5"/>
<sequence>MGTADTVVRPIASPSRAVHTSSKAPAQRPLTSARDRRAQTTAPFASPQPVLLRNPYGMERPRLVDALHSGGSAGFRAHQHGPTSSSHADAEALLSQQDAALYDASATRLRVVRQERRALAAKLEASKEQLERVHALLTAWHEKPQQPPATARAKQAERDGKVPEPQPSSSPRKQETERMMRQLRELDRANDELRRRYEALEQEKRHCLTVHNARLRRPAPAAAACDESSASARSAAFARDVQTLDTRLATAMAQQQALQQELALAVAKECGRVTALTDLQARGFACMYAPEPNGSAITSASREAAA</sequence>
<dbReference type="GeneID" id="13447541"/>
<evidence type="ECO:0000256" key="1">
    <source>
        <dbReference type="SAM" id="MobiDB-lite"/>
    </source>
</evidence>
<proteinExistence type="predicted"/>
<dbReference type="AlphaFoldDB" id="E9AMV5"/>
<accession>E9AMV5</accession>
<keyword evidence="3" id="KW-1185">Reference proteome</keyword>
<name>E9AMV5_LEIMU</name>
<dbReference type="OrthoDB" id="267255at2759"/>
<feature type="region of interest" description="Disordered" evidence="1">
    <location>
        <begin position="1"/>
        <end position="56"/>
    </location>
</feature>
<reference evidence="2 3" key="1">
    <citation type="journal article" date="2011" name="Genome Res.">
        <title>Chromosome and gene copy number variation allow major structural change between species and strains of Leishmania.</title>
        <authorList>
            <person name="Rogers M.B."/>
            <person name="Hilley J.D."/>
            <person name="Dickens N.J."/>
            <person name="Wilkes J."/>
            <person name="Bates P.A."/>
            <person name="Depledge D.P."/>
            <person name="Harris D."/>
            <person name="Her Y."/>
            <person name="Herzyk P."/>
            <person name="Imamura H."/>
            <person name="Otto T.D."/>
            <person name="Sanders M."/>
            <person name="Seeger K."/>
            <person name="Dujardin J.C."/>
            <person name="Berriman M."/>
            <person name="Smith D.F."/>
            <person name="Hertz-Fowler C."/>
            <person name="Mottram J.C."/>
        </authorList>
    </citation>
    <scope>NUCLEOTIDE SEQUENCE [LARGE SCALE GENOMIC DNA]</scope>
    <source>
        <strain evidence="2 3">MHOM/GT/2001/U1103</strain>
    </source>
</reference>
<dbReference type="RefSeq" id="XP_003872786.1">
    <property type="nucleotide sequence ID" value="XM_003872737.1"/>
</dbReference>
<organism evidence="2 3">
    <name type="scientific">Leishmania mexicana (strain MHOM/GT/2001/U1103)</name>
    <dbReference type="NCBI Taxonomy" id="929439"/>
    <lineage>
        <taxon>Eukaryota</taxon>
        <taxon>Discoba</taxon>
        <taxon>Euglenozoa</taxon>
        <taxon>Kinetoplastea</taxon>
        <taxon>Metakinetoplastina</taxon>
        <taxon>Trypanosomatida</taxon>
        <taxon>Trypanosomatidae</taxon>
        <taxon>Leishmaniinae</taxon>
        <taxon>Leishmania</taxon>
    </lineage>
</organism>
<dbReference type="OMA" id="ARGFACM"/>
<dbReference type="KEGG" id="lmi:LMXM_09_1030"/>
<feature type="region of interest" description="Disordered" evidence="1">
    <location>
        <begin position="68"/>
        <end position="89"/>
    </location>
</feature>
<evidence type="ECO:0000313" key="2">
    <source>
        <dbReference type="EMBL" id="CBZ24260.1"/>
    </source>
</evidence>
<feature type="region of interest" description="Disordered" evidence="1">
    <location>
        <begin position="138"/>
        <end position="178"/>
    </location>
</feature>